<organism evidence="2 3">
    <name type="scientific">Roseomonas indoligenes</name>
    <dbReference type="NCBI Taxonomy" id="2820811"/>
    <lineage>
        <taxon>Bacteria</taxon>
        <taxon>Pseudomonadati</taxon>
        <taxon>Pseudomonadota</taxon>
        <taxon>Alphaproteobacteria</taxon>
        <taxon>Acetobacterales</taxon>
        <taxon>Roseomonadaceae</taxon>
        <taxon>Roseomonas</taxon>
    </lineage>
</organism>
<comment type="caution">
    <text evidence="2">The sequence shown here is derived from an EMBL/GenBank/DDBJ whole genome shotgun (WGS) entry which is preliminary data.</text>
</comment>
<dbReference type="InterPro" id="IPR014462">
    <property type="entry name" value="Phage_Mu_Gp45"/>
</dbReference>
<dbReference type="EMBL" id="JAGIZA010000003">
    <property type="protein sequence ID" value="MBP0492157.1"/>
    <property type="molecule type" value="Genomic_DNA"/>
</dbReference>
<evidence type="ECO:0000313" key="3">
    <source>
        <dbReference type="Proteomes" id="UP000677537"/>
    </source>
</evidence>
<dbReference type="Pfam" id="PF06890">
    <property type="entry name" value="Phage_Mu_Gp45"/>
    <property type="match status" value="1"/>
</dbReference>
<dbReference type="InterPro" id="IPR053861">
    <property type="entry name" value="Phage_Mu_Gp45_N"/>
</dbReference>
<dbReference type="AlphaFoldDB" id="A0A940N0N9"/>
<dbReference type="RefSeq" id="WP_209371461.1">
    <property type="nucleotide sequence ID" value="NZ_JAGIZA010000003.1"/>
</dbReference>
<name>A0A940N0N9_9PROT</name>
<dbReference type="PIRSF" id="PIRSF012337">
    <property type="entry name" value="gp45"/>
    <property type="match status" value="1"/>
</dbReference>
<dbReference type="InterPro" id="IPR044033">
    <property type="entry name" value="GpV-like_apex"/>
</dbReference>
<evidence type="ECO:0000259" key="1">
    <source>
        <dbReference type="Pfam" id="PF06890"/>
    </source>
</evidence>
<dbReference type="Pfam" id="PF18946">
    <property type="entry name" value="Apex"/>
    <property type="match status" value="1"/>
</dbReference>
<evidence type="ECO:0000313" key="2">
    <source>
        <dbReference type="EMBL" id="MBP0492157.1"/>
    </source>
</evidence>
<reference evidence="2" key="1">
    <citation type="submission" date="2021-03" db="EMBL/GenBank/DDBJ databases">
        <authorList>
            <person name="So Y."/>
        </authorList>
    </citation>
    <scope>NUCLEOTIDE SEQUENCE</scope>
    <source>
        <strain evidence="2">SG15</strain>
    </source>
</reference>
<proteinExistence type="predicted"/>
<gene>
    <name evidence="2" type="ORF">J5Y10_05125</name>
</gene>
<sequence length="169" mass="17753">MADLLDRAWGRLTSALGFGTITATKGTDGQGVRQAQVRFSAVEVRDGTPLICLYGVASRPLPGADAVLVFVEGNRSKGIIIATNDRRYQIDLAEGEVAIHSDEGDSVHLKRGRVVKITAGTKLEIDAPLVTLTGRMEAAGDVKAGTISLQNHVHGGVQRAAAQTDAPTP</sequence>
<protein>
    <submittedName>
        <fullName evidence="2">Phage baseplate assembly protein</fullName>
    </submittedName>
</protein>
<accession>A0A940N0N9</accession>
<keyword evidence="3" id="KW-1185">Reference proteome</keyword>
<feature type="domain" description="Bacteriophage Mu Gp45 N-terminal" evidence="1">
    <location>
        <begin position="27"/>
        <end position="87"/>
    </location>
</feature>
<dbReference type="Proteomes" id="UP000677537">
    <property type="component" value="Unassembled WGS sequence"/>
</dbReference>